<proteinExistence type="predicted"/>
<accession>A0A8A1M9J3</accession>
<evidence type="ECO:0000313" key="3">
    <source>
        <dbReference type="Proteomes" id="UP000663671"/>
    </source>
</evidence>
<name>A0A8A1M9J3_AJECA</name>
<evidence type="ECO:0000256" key="1">
    <source>
        <dbReference type="SAM" id="MobiDB-lite"/>
    </source>
</evidence>
<dbReference type="VEuPathDB" id="FungiDB:I7I51_04097"/>
<dbReference type="AlphaFoldDB" id="A0A8A1M9J3"/>
<gene>
    <name evidence="2" type="ORF">I7I51_04097</name>
</gene>
<dbReference type="EMBL" id="CP069111">
    <property type="protein sequence ID" value="QSS61920.1"/>
    <property type="molecule type" value="Genomic_DNA"/>
</dbReference>
<organism evidence="2 3">
    <name type="scientific">Ajellomyces capsulatus</name>
    <name type="common">Darling's disease fungus</name>
    <name type="synonym">Histoplasma capsulatum</name>
    <dbReference type="NCBI Taxonomy" id="5037"/>
    <lineage>
        <taxon>Eukaryota</taxon>
        <taxon>Fungi</taxon>
        <taxon>Dikarya</taxon>
        <taxon>Ascomycota</taxon>
        <taxon>Pezizomycotina</taxon>
        <taxon>Eurotiomycetes</taxon>
        <taxon>Eurotiomycetidae</taxon>
        <taxon>Onygenales</taxon>
        <taxon>Ajellomycetaceae</taxon>
        <taxon>Histoplasma</taxon>
    </lineage>
</organism>
<feature type="compositionally biased region" description="Polar residues" evidence="1">
    <location>
        <begin position="8"/>
        <end position="30"/>
    </location>
</feature>
<dbReference type="Proteomes" id="UP000663671">
    <property type="component" value="Chromosome 5"/>
</dbReference>
<evidence type="ECO:0000313" key="2">
    <source>
        <dbReference type="EMBL" id="QSS61920.1"/>
    </source>
</evidence>
<protein>
    <submittedName>
        <fullName evidence="2">Uncharacterized protein</fullName>
    </submittedName>
</protein>
<sequence length="65" mass="7188">MSEVSPAKSITISQNSLNSSPPWTPSSKNSAIRDFPMNRNKRLKFEAEPDGSPLHSHFIISQGPH</sequence>
<feature type="region of interest" description="Disordered" evidence="1">
    <location>
        <begin position="1"/>
        <end position="65"/>
    </location>
</feature>
<reference evidence="2" key="1">
    <citation type="submission" date="2021-01" db="EMBL/GenBank/DDBJ databases">
        <title>Chromosome-level genome assembly of a human fungal pathogen reveals clustering of transcriptionally co-regulated genes.</title>
        <authorList>
            <person name="Voorhies M."/>
            <person name="Cohen S."/>
            <person name="Shea T.P."/>
            <person name="Petrus S."/>
            <person name="Munoz J.F."/>
            <person name="Poplawski S."/>
            <person name="Goldman W.E."/>
            <person name="Michael T."/>
            <person name="Cuomo C.A."/>
            <person name="Sil A."/>
            <person name="Beyhan S."/>
        </authorList>
    </citation>
    <scope>NUCLEOTIDE SEQUENCE</scope>
    <source>
        <strain evidence="2">WU24</strain>
    </source>
</reference>